<sequence>MMVYRFNYVIPNFPTSMTYHPGLSDNDGLPIVLSHAKKGFANKRKIQSRKSLSLVNDSAATESVRTSIERQLWQLERMLRANCREINMETLFQRTAHYIFLLEV</sequence>
<reference evidence="1 2" key="1">
    <citation type="journal article" date="2019" name="Genome Biol. Evol.">
        <title>Insights into the evolution of the New World diploid cottons (Gossypium, subgenus Houzingenia) based on genome sequencing.</title>
        <authorList>
            <person name="Grover C.E."/>
            <person name="Arick M.A. 2nd"/>
            <person name="Thrash A."/>
            <person name="Conover J.L."/>
            <person name="Sanders W.S."/>
            <person name="Peterson D.G."/>
            <person name="Frelichowski J.E."/>
            <person name="Scheffler J.A."/>
            <person name="Scheffler B.E."/>
            <person name="Wendel J.F."/>
        </authorList>
    </citation>
    <scope>NUCLEOTIDE SEQUENCE [LARGE SCALE GENOMIC DNA]</scope>
    <source>
        <strain evidence="1">4</strain>
        <tissue evidence="1">Leaf</tissue>
    </source>
</reference>
<comment type="caution">
    <text evidence="1">The sequence shown here is derived from an EMBL/GenBank/DDBJ whole genome shotgun (WGS) entry which is preliminary data.</text>
</comment>
<proteinExistence type="predicted"/>
<organism evidence="1 2">
    <name type="scientific">Gossypium laxum</name>
    <dbReference type="NCBI Taxonomy" id="34288"/>
    <lineage>
        <taxon>Eukaryota</taxon>
        <taxon>Viridiplantae</taxon>
        <taxon>Streptophyta</taxon>
        <taxon>Embryophyta</taxon>
        <taxon>Tracheophyta</taxon>
        <taxon>Spermatophyta</taxon>
        <taxon>Magnoliopsida</taxon>
        <taxon>eudicotyledons</taxon>
        <taxon>Gunneridae</taxon>
        <taxon>Pentapetalae</taxon>
        <taxon>rosids</taxon>
        <taxon>malvids</taxon>
        <taxon>Malvales</taxon>
        <taxon>Malvaceae</taxon>
        <taxon>Malvoideae</taxon>
        <taxon>Gossypium</taxon>
    </lineage>
</organism>
<protein>
    <submittedName>
        <fullName evidence="1">Uncharacterized protein</fullName>
    </submittedName>
</protein>
<name>A0A7J8ZB06_9ROSI</name>
<dbReference type="EMBL" id="JABEZV010000004">
    <property type="protein sequence ID" value="MBA0709013.1"/>
    <property type="molecule type" value="Genomic_DNA"/>
</dbReference>
<dbReference type="Proteomes" id="UP000593574">
    <property type="component" value="Unassembled WGS sequence"/>
</dbReference>
<evidence type="ECO:0000313" key="1">
    <source>
        <dbReference type="EMBL" id="MBA0709013.1"/>
    </source>
</evidence>
<gene>
    <name evidence="1" type="ORF">Golax_024086</name>
</gene>
<feature type="non-terminal residue" evidence="1">
    <location>
        <position position="1"/>
    </location>
</feature>
<dbReference type="AlphaFoldDB" id="A0A7J8ZB06"/>
<evidence type="ECO:0000313" key="2">
    <source>
        <dbReference type="Proteomes" id="UP000593574"/>
    </source>
</evidence>
<accession>A0A7J8ZB06</accession>
<keyword evidence="2" id="KW-1185">Reference proteome</keyword>